<dbReference type="Pfam" id="PF04233">
    <property type="entry name" value="Phage_Mu_F"/>
    <property type="match status" value="1"/>
</dbReference>
<dbReference type="PATRIC" id="fig|81857.3.peg.109"/>
<accession>A0A0R2FVE9</accession>
<dbReference type="STRING" id="81857.IV38_GL000106"/>
<proteinExistence type="predicted"/>
<dbReference type="RefSeq" id="WP_057769695.1">
    <property type="nucleotide sequence ID" value="NZ_JQAT01000001.1"/>
</dbReference>
<evidence type="ECO:0000313" key="4">
    <source>
        <dbReference type="Proteomes" id="UP000051645"/>
    </source>
</evidence>
<feature type="domain" description="Phage head morphogenesis" evidence="1">
    <location>
        <begin position="189"/>
        <end position="287"/>
    </location>
</feature>
<keyword evidence="4" id="KW-1185">Reference proteome</keyword>
<dbReference type="Proteomes" id="UP000051751">
    <property type="component" value="Unassembled WGS sequence"/>
</dbReference>
<dbReference type="AlphaFoldDB" id="A0A0R2FVE9"/>
<gene>
    <name evidence="2" type="ORF">IV38_GL000106</name>
    <name evidence="3" type="ORF">IV40_GL001412</name>
</gene>
<evidence type="ECO:0000313" key="5">
    <source>
        <dbReference type="Proteomes" id="UP000051751"/>
    </source>
</evidence>
<dbReference type="EMBL" id="JQAZ01000004">
    <property type="protein sequence ID" value="KRN31416.1"/>
    <property type="molecule type" value="Genomic_DNA"/>
</dbReference>
<protein>
    <submittedName>
        <fullName evidence="2">Phage mu protein f like protein</fullName>
    </submittedName>
</protein>
<dbReference type="NCBIfam" id="TIGR01641">
    <property type="entry name" value="phageSPP1_gp7"/>
    <property type="match status" value="1"/>
</dbReference>
<comment type="caution">
    <text evidence="2">The sequence shown here is derived from an EMBL/GenBank/DDBJ whole genome shotgun (WGS) entry which is preliminary data.</text>
</comment>
<evidence type="ECO:0000259" key="1">
    <source>
        <dbReference type="Pfam" id="PF04233"/>
    </source>
</evidence>
<sequence length="575" mass="65708">MPDDYWKKREEAWIAQNIKSDAEFDQQINEHYRAAMKGIEDDINRYYANYAGREGISIAEARKRVASADVKGFSKRAAQMVKDKDFSDEANERLKLYNATMRINRAEQLKARIGLSLTDMTSSEQKAFKDKFNRSYKAEIKRQAGILGENQVGVSNDRMAEVVNGSFNGARWSDRLWANQDELKGLLDNILTQDMIQGQGIQELTRKIQKAMDARKFVAERLARTETARIQDQAQMDSFKKYGYKQVHWIAEPSACKTCRNIAEDNEGIYDLEDVPLIPVHPNCRCTKAAYMDRDKVMKDIDEKLGSEDPRESIDDSGSDGLQKMFDRLDLSKASPADMMKLGKMFDDKYGISKRIGDKDYISGAISKFRPVGGHIPNENWWKRSNKAIKSQIQDAFSYYPKQWSDYVVDNGKKFFAGKTKRGFFSGALCDSSGRYYLRGAQEGQGISIYANGVRKTTAFHELGHLVEYFNPNLVRINKDFVASRTKGEKPSRLRDIFIGYGYSPEEVTKKDDFISPYIGKEYRNATEVLSVGLESVFQPEWGQVKRDTGYKREMAMITDDPDYLHLILAILLKG</sequence>
<name>A0A0R2FVE9_9LACO</name>
<evidence type="ECO:0000313" key="2">
    <source>
        <dbReference type="EMBL" id="KRN29226.1"/>
    </source>
</evidence>
<dbReference type="InterPro" id="IPR006528">
    <property type="entry name" value="Phage_head_morphogenesis_dom"/>
</dbReference>
<reference evidence="4 5" key="1">
    <citation type="journal article" date="2015" name="Genome Announc.">
        <title>Expanding the biotechnology potential of lactobacilli through comparative genomics of 213 strains and associated genera.</title>
        <authorList>
            <person name="Sun Z."/>
            <person name="Harris H.M."/>
            <person name="McCann A."/>
            <person name="Guo C."/>
            <person name="Argimon S."/>
            <person name="Zhang W."/>
            <person name="Yang X."/>
            <person name="Jeffery I.B."/>
            <person name="Cooney J.C."/>
            <person name="Kagawa T.F."/>
            <person name="Liu W."/>
            <person name="Song Y."/>
            <person name="Salvetti E."/>
            <person name="Wrobel A."/>
            <person name="Rasinkangas P."/>
            <person name="Parkhill J."/>
            <person name="Rea M.C."/>
            <person name="O'Sullivan O."/>
            <person name="Ritari J."/>
            <person name="Douillard F.P."/>
            <person name="Paul Ross R."/>
            <person name="Yang R."/>
            <person name="Briner A.E."/>
            <person name="Felis G.E."/>
            <person name="de Vos W.M."/>
            <person name="Barrangou R."/>
            <person name="Klaenhammer T.R."/>
            <person name="Caufield P.W."/>
            <person name="Cui Y."/>
            <person name="Zhang H."/>
            <person name="O'Toole P.W."/>
        </authorList>
    </citation>
    <scope>NUCLEOTIDE SEQUENCE [LARGE SCALE GENOMIC DNA]</scope>
    <source>
        <strain evidence="2 5">ATCC BAA-66</strain>
        <strain evidence="3 4">DSM 13344</strain>
    </source>
</reference>
<organism evidence="2 5">
    <name type="scientific">Lactobacillus selangorensis</name>
    <dbReference type="NCBI Taxonomy" id="81857"/>
    <lineage>
        <taxon>Bacteria</taxon>
        <taxon>Bacillati</taxon>
        <taxon>Bacillota</taxon>
        <taxon>Bacilli</taxon>
        <taxon>Lactobacillales</taxon>
        <taxon>Lactobacillaceae</taxon>
        <taxon>Lactobacillus</taxon>
    </lineage>
</organism>
<dbReference type="OrthoDB" id="9765386at2"/>
<evidence type="ECO:0000313" key="3">
    <source>
        <dbReference type="EMBL" id="KRN31416.1"/>
    </source>
</evidence>
<dbReference type="EMBL" id="JQAT01000001">
    <property type="protein sequence ID" value="KRN29226.1"/>
    <property type="molecule type" value="Genomic_DNA"/>
</dbReference>
<dbReference type="Proteomes" id="UP000051645">
    <property type="component" value="Unassembled WGS sequence"/>
</dbReference>